<evidence type="ECO:0000313" key="7">
    <source>
        <dbReference type="Proteomes" id="UP001208692"/>
    </source>
</evidence>
<dbReference type="Proteomes" id="UP001207736">
    <property type="component" value="Unassembled WGS sequence"/>
</dbReference>
<feature type="domain" description="HTH cro/C1-type" evidence="3">
    <location>
        <begin position="9"/>
        <end position="63"/>
    </location>
</feature>
<dbReference type="Gene3D" id="1.10.260.40">
    <property type="entry name" value="lambda repressor-like DNA-binding domains"/>
    <property type="match status" value="1"/>
</dbReference>
<dbReference type="SMART" id="SM00530">
    <property type="entry name" value="HTH_XRE"/>
    <property type="match status" value="1"/>
</dbReference>
<proteinExistence type="predicted"/>
<dbReference type="PANTHER" id="PTHR46558:SF4">
    <property type="entry name" value="DNA-BIDING PHAGE PROTEIN"/>
    <property type="match status" value="1"/>
</dbReference>
<dbReference type="RefSeq" id="WP_264846459.1">
    <property type="nucleotide sequence ID" value="NZ_BPMA01000021.1"/>
</dbReference>
<dbReference type="PANTHER" id="PTHR46558">
    <property type="entry name" value="TRACRIPTIONAL REGULATORY PROTEIN-RELATED-RELATED"/>
    <property type="match status" value="1"/>
</dbReference>
<dbReference type="EMBL" id="BQKA01000036">
    <property type="protein sequence ID" value="GJM51027.1"/>
    <property type="molecule type" value="Genomic_DNA"/>
</dbReference>
<accession>A0AAV5AUQ0</accession>
<dbReference type="CDD" id="cd00093">
    <property type="entry name" value="HTH_XRE"/>
    <property type="match status" value="1"/>
</dbReference>
<dbReference type="EMBL" id="BQKB01000009">
    <property type="protein sequence ID" value="GJM52212.1"/>
    <property type="molecule type" value="Genomic_DNA"/>
</dbReference>
<feature type="coiled-coil region" evidence="2">
    <location>
        <begin position="95"/>
        <end position="122"/>
    </location>
</feature>
<dbReference type="InterPro" id="IPR010982">
    <property type="entry name" value="Lambda_DNA-bd_dom_sf"/>
</dbReference>
<evidence type="ECO:0000256" key="2">
    <source>
        <dbReference type="SAM" id="Coils"/>
    </source>
</evidence>
<dbReference type="Proteomes" id="UP001208692">
    <property type="component" value="Unassembled WGS sequence"/>
</dbReference>
<organism evidence="4 6">
    <name type="scientific">Capnocytophaga catalasegens</name>
    <dbReference type="NCBI Taxonomy" id="1004260"/>
    <lineage>
        <taxon>Bacteria</taxon>
        <taxon>Pseudomonadati</taxon>
        <taxon>Bacteroidota</taxon>
        <taxon>Flavobacteriia</taxon>
        <taxon>Flavobacteriales</taxon>
        <taxon>Flavobacteriaceae</taxon>
        <taxon>Capnocytophaga</taxon>
    </lineage>
</organism>
<dbReference type="GO" id="GO:0003677">
    <property type="term" value="F:DNA binding"/>
    <property type="evidence" value="ECO:0007669"/>
    <property type="project" value="UniProtKB-KW"/>
</dbReference>
<evidence type="ECO:0000313" key="5">
    <source>
        <dbReference type="EMBL" id="GJM52212.1"/>
    </source>
</evidence>
<evidence type="ECO:0000259" key="3">
    <source>
        <dbReference type="PROSITE" id="PS50943"/>
    </source>
</evidence>
<protein>
    <recommendedName>
        <fullName evidence="3">HTH cro/C1-type domain-containing protein</fullName>
    </recommendedName>
</protein>
<name>A0AAV5AUQ0_9FLAO</name>
<keyword evidence="2" id="KW-0175">Coiled coil</keyword>
<evidence type="ECO:0000313" key="6">
    <source>
        <dbReference type="Proteomes" id="UP001207736"/>
    </source>
</evidence>
<keyword evidence="1" id="KW-0238">DNA-binding</keyword>
<dbReference type="PROSITE" id="PS50943">
    <property type="entry name" value="HTH_CROC1"/>
    <property type="match status" value="1"/>
</dbReference>
<dbReference type="Pfam" id="PF01381">
    <property type="entry name" value="HTH_3"/>
    <property type="match status" value="1"/>
</dbReference>
<evidence type="ECO:0000256" key="1">
    <source>
        <dbReference type="ARBA" id="ARBA00023125"/>
    </source>
</evidence>
<sequence>MNVLVGQKIKNLRKKKRLSQEEIAEYIHTAQSTYARIENGIGNSWANYIMPLCELFDIEPEDLLKSDQVIIHNTNQSTGVFKGAYIINELSDKLIEQFEKRLEEKDNYIAELKEKITSLEREK</sequence>
<reference evidence="4 7" key="1">
    <citation type="submission" date="2021-11" db="EMBL/GenBank/DDBJ databases">
        <title>Draft genome sequence of Capnocytophaga sp. strain KC07075 isolated from cat oral cavity.</title>
        <authorList>
            <person name="Suzuki M."/>
            <person name="Imaoka K."/>
            <person name="Kimura M."/>
            <person name="Morikawa S."/>
            <person name="Maeda K."/>
        </authorList>
    </citation>
    <scope>NUCLEOTIDE SEQUENCE</scope>
    <source>
        <strain evidence="4">KC07075</strain>
        <strain evidence="5 7">KC07079</strain>
    </source>
</reference>
<dbReference type="SUPFAM" id="SSF47413">
    <property type="entry name" value="lambda repressor-like DNA-binding domains"/>
    <property type="match status" value="1"/>
</dbReference>
<keyword evidence="7" id="KW-1185">Reference proteome</keyword>
<evidence type="ECO:0000313" key="4">
    <source>
        <dbReference type="EMBL" id="GJM51027.1"/>
    </source>
</evidence>
<gene>
    <name evidence="4" type="ORF">RCZ15_20000</name>
    <name evidence="5" type="ORF">RCZ16_05300</name>
</gene>
<comment type="caution">
    <text evidence="4">The sequence shown here is derived from an EMBL/GenBank/DDBJ whole genome shotgun (WGS) entry which is preliminary data.</text>
</comment>
<dbReference type="InterPro" id="IPR001387">
    <property type="entry name" value="Cro/C1-type_HTH"/>
</dbReference>
<dbReference type="AlphaFoldDB" id="A0AAV5AUQ0"/>